<accession>A0AA38BRI1</accession>
<dbReference type="GO" id="GO:0046872">
    <property type="term" value="F:metal ion binding"/>
    <property type="evidence" value="ECO:0007669"/>
    <property type="project" value="UniProtKB-KW"/>
</dbReference>
<dbReference type="Pfam" id="PF14226">
    <property type="entry name" value="DIOX_N"/>
    <property type="match status" value="1"/>
</dbReference>
<name>A0AA38BRI1_TAXCH</name>
<feature type="non-terminal residue" evidence="5">
    <location>
        <position position="348"/>
    </location>
</feature>
<gene>
    <name evidence="5" type="ORF">KI387_033097</name>
</gene>
<keyword evidence="6" id="KW-1185">Reference proteome</keyword>
<dbReference type="GO" id="GO:0016491">
    <property type="term" value="F:oxidoreductase activity"/>
    <property type="evidence" value="ECO:0007669"/>
    <property type="project" value="UniProtKB-KW"/>
</dbReference>
<organism evidence="5 6">
    <name type="scientific">Taxus chinensis</name>
    <name type="common">Chinese yew</name>
    <name type="synonym">Taxus wallichiana var. chinensis</name>
    <dbReference type="NCBI Taxonomy" id="29808"/>
    <lineage>
        <taxon>Eukaryota</taxon>
        <taxon>Viridiplantae</taxon>
        <taxon>Streptophyta</taxon>
        <taxon>Embryophyta</taxon>
        <taxon>Tracheophyta</taxon>
        <taxon>Spermatophyta</taxon>
        <taxon>Pinopsida</taxon>
        <taxon>Pinidae</taxon>
        <taxon>Conifers II</taxon>
        <taxon>Cupressales</taxon>
        <taxon>Taxaceae</taxon>
        <taxon>Taxus</taxon>
    </lineage>
</organism>
<dbReference type="Proteomes" id="UP000824469">
    <property type="component" value="Unassembled WGS sequence"/>
</dbReference>
<dbReference type="InterPro" id="IPR026992">
    <property type="entry name" value="DIOX_N"/>
</dbReference>
<evidence type="ECO:0000313" key="6">
    <source>
        <dbReference type="Proteomes" id="UP000824469"/>
    </source>
</evidence>
<protein>
    <recommendedName>
        <fullName evidence="4">Fe2OG dioxygenase domain-containing protein</fullName>
    </recommendedName>
</protein>
<dbReference type="PRINTS" id="PR00682">
    <property type="entry name" value="IPNSYNTHASE"/>
</dbReference>
<dbReference type="InterPro" id="IPR044861">
    <property type="entry name" value="IPNS-like_FE2OG_OXY"/>
</dbReference>
<proteinExistence type="inferred from homology"/>
<keyword evidence="3" id="KW-0560">Oxidoreductase</keyword>
<dbReference type="SUPFAM" id="SSF51197">
    <property type="entry name" value="Clavaminate synthase-like"/>
    <property type="match status" value="1"/>
</dbReference>
<dbReference type="InterPro" id="IPR050231">
    <property type="entry name" value="Iron_ascorbate_oxido_reductase"/>
</dbReference>
<sequence length="348" mass="39828">MAEIDLSGIDISQFPQEIGADHPDLAKLREACEEWGFFRVVNHGMPPDLIGKVVSVTQDLLSMPVELKDTVTTSNPMESYLRFPNFEVFYLVGMPNPRSIQEICEKIWPEGNSNFWYVIFLLPSLSCSMLCVTNRFFLELFYSEAVGKFTLFQSNLWSKIIKIVLASLGLDARKFYQSDFEKCTAKFHINGYPSQGKRIGDVVLPCHGDVNCMTILYNDENAGLQVRSKEGEWFNVKPQPDSFVVNIGDCLRAWSNGRYRSADHRVIYTGWKHRISLPYSINFPHHTQIYAPEELVDEDNPRRYKPFTFSELLHEVATYQGDAEVAKGVERLAGTSSKGTHNDFKYYN</sequence>
<comment type="similarity">
    <text evidence="3">Belongs to the iron/ascorbate-dependent oxidoreductase family.</text>
</comment>
<evidence type="ECO:0000256" key="3">
    <source>
        <dbReference type="RuleBase" id="RU003682"/>
    </source>
</evidence>
<dbReference type="Gene3D" id="2.60.120.330">
    <property type="entry name" value="B-lactam Antibiotic, Isopenicillin N Synthase, Chain"/>
    <property type="match status" value="1"/>
</dbReference>
<feature type="domain" description="Fe2OG dioxygenase" evidence="4">
    <location>
        <begin position="179"/>
        <end position="283"/>
    </location>
</feature>
<dbReference type="PROSITE" id="PS51471">
    <property type="entry name" value="FE2OG_OXY"/>
    <property type="match status" value="1"/>
</dbReference>
<dbReference type="AlphaFoldDB" id="A0AA38BRI1"/>
<keyword evidence="2 3" id="KW-0408">Iron</keyword>
<evidence type="ECO:0000256" key="1">
    <source>
        <dbReference type="ARBA" id="ARBA00022723"/>
    </source>
</evidence>
<evidence type="ECO:0000256" key="2">
    <source>
        <dbReference type="ARBA" id="ARBA00023004"/>
    </source>
</evidence>
<dbReference type="EMBL" id="JAHRHJ020003813">
    <property type="protein sequence ID" value="KAH9288980.1"/>
    <property type="molecule type" value="Genomic_DNA"/>
</dbReference>
<comment type="caution">
    <text evidence="5">The sequence shown here is derived from an EMBL/GenBank/DDBJ whole genome shotgun (WGS) entry which is preliminary data.</text>
</comment>
<keyword evidence="1 3" id="KW-0479">Metal-binding</keyword>
<dbReference type="InterPro" id="IPR005123">
    <property type="entry name" value="Oxoglu/Fe-dep_dioxygenase_dom"/>
</dbReference>
<dbReference type="InterPro" id="IPR027443">
    <property type="entry name" value="IPNS-like_sf"/>
</dbReference>
<dbReference type="Pfam" id="PF03171">
    <property type="entry name" value="2OG-FeII_Oxy"/>
    <property type="match status" value="1"/>
</dbReference>
<evidence type="ECO:0000313" key="5">
    <source>
        <dbReference type="EMBL" id="KAH9288980.1"/>
    </source>
</evidence>
<evidence type="ECO:0000259" key="4">
    <source>
        <dbReference type="PROSITE" id="PS51471"/>
    </source>
</evidence>
<reference evidence="5 6" key="1">
    <citation type="journal article" date="2021" name="Nat. Plants">
        <title>The Taxus genome provides insights into paclitaxel biosynthesis.</title>
        <authorList>
            <person name="Xiong X."/>
            <person name="Gou J."/>
            <person name="Liao Q."/>
            <person name="Li Y."/>
            <person name="Zhou Q."/>
            <person name="Bi G."/>
            <person name="Li C."/>
            <person name="Du R."/>
            <person name="Wang X."/>
            <person name="Sun T."/>
            <person name="Guo L."/>
            <person name="Liang H."/>
            <person name="Lu P."/>
            <person name="Wu Y."/>
            <person name="Zhang Z."/>
            <person name="Ro D.K."/>
            <person name="Shang Y."/>
            <person name="Huang S."/>
            <person name="Yan J."/>
        </authorList>
    </citation>
    <scope>NUCLEOTIDE SEQUENCE [LARGE SCALE GENOMIC DNA]</scope>
    <source>
        <strain evidence="5">Ta-2019</strain>
    </source>
</reference>
<dbReference type="PANTHER" id="PTHR47990">
    <property type="entry name" value="2-OXOGLUTARATE (2OG) AND FE(II)-DEPENDENT OXYGENASE SUPERFAMILY PROTEIN-RELATED"/>
    <property type="match status" value="1"/>
</dbReference>